<organism evidence="15 16">
    <name type="scientific">Candidatus Hydrogenisulfobacillus filiaventi</name>
    <dbReference type="NCBI Taxonomy" id="2707344"/>
    <lineage>
        <taxon>Bacteria</taxon>
        <taxon>Bacillati</taxon>
        <taxon>Bacillota</taxon>
        <taxon>Clostridia</taxon>
        <taxon>Eubacteriales</taxon>
        <taxon>Clostridiales Family XVII. Incertae Sedis</taxon>
        <taxon>Candidatus Hydrogenisulfobacillus</taxon>
    </lineage>
</organism>
<evidence type="ECO:0000256" key="2">
    <source>
        <dbReference type="ARBA" id="ARBA00022490"/>
    </source>
</evidence>
<dbReference type="Pfam" id="PF05173">
    <property type="entry name" value="DapB_C"/>
    <property type="match status" value="1"/>
</dbReference>
<keyword evidence="6 15" id="KW-0560">Oxidoreductase</keyword>
<dbReference type="PANTHER" id="PTHR20836:SF0">
    <property type="entry name" value="4-HYDROXY-TETRAHYDRODIPICOLINATE REDUCTASE 1, CHLOROPLASTIC-RELATED"/>
    <property type="match status" value="1"/>
</dbReference>
<evidence type="ECO:0000313" key="16">
    <source>
        <dbReference type="Proteomes" id="UP000503399"/>
    </source>
</evidence>
<dbReference type="PANTHER" id="PTHR20836">
    <property type="entry name" value="DIHYDRODIPICOLINATE REDUCTASE"/>
    <property type="match status" value="1"/>
</dbReference>
<dbReference type="SUPFAM" id="SSF55347">
    <property type="entry name" value="Glyceraldehyde-3-phosphate dehydrogenase-like, C-terminal domain"/>
    <property type="match status" value="1"/>
</dbReference>
<keyword evidence="2" id="KW-0963">Cytoplasm</keyword>
<dbReference type="GO" id="GO:0009089">
    <property type="term" value="P:lysine biosynthetic process via diaminopimelate"/>
    <property type="evidence" value="ECO:0007669"/>
    <property type="project" value="InterPro"/>
</dbReference>
<keyword evidence="7" id="KW-0520">NAD</keyword>
<dbReference type="GO" id="GO:0019877">
    <property type="term" value="P:diaminopimelate biosynthetic process"/>
    <property type="evidence" value="ECO:0007669"/>
    <property type="project" value="UniProtKB-KW"/>
</dbReference>
<dbReference type="PROSITE" id="PS01298">
    <property type="entry name" value="DAPB"/>
    <property type="match status" value="1"/>
</dbReference>
<evidence type="ECO:0000259" key="14">
    <source>
        <dbReference type="Pfam" id="PF05173"/>
    </source>
</evidence>
<dbReference type="AlphaFoldDB" id="A0A6F8ZGB5"/>
<keyword evidence="4" id="KW-0521">NADP</keyword>
<keyword evidence="8" id="KW-0457">Lysine biosynthesis</keyword>
<dbReference type="InterPro" id="IPR022663">
    <property type="entry name" value="DapB_C"/>
</dbReference>
<evidence type="ECO:0000256" key="8">
    <source>
        <dbReference type="ARBA" id="ARBA00023154"/>
    </source>
</evidence>
<comment type="similarity">
    <text evidence="1">Belongs to the DapB family.</text>
</comment>
<dbReference type="SUPFAM" id="SSF51735">
    <property type="entry name" value="NAD(P)-binding Rossmann-fold domains"/>
    <property type="match status" value="1"/>
</dbReference>
<dbReference type="PIRSF" id="PIRSF000161">
    <property type="entry name" value="DHPR"/>
    <property type="match status" value="1"/>
</dbReference>
<dbReference type="InterPro" id="IPR036291">
    <property type="entry name" value="NAD(P)-bd_dom_sf"/>
</dbReference>
<dbReference type="Proteomes" id="UP000503399">
    <property type="component" value="Chromosome"/>
</dbReference>
<feature type="domain" description="Dihydrodipicolinate reductase C-terminal" evidence="14">
    <location>
        <begin position="138"/>
        <end position="245"/>
    </location>
</feature>
<evidence type="ECO:0000256" key="7">
    <source>
        <dbReference type="ARBA" id="ARBA00023027"/>
    </source>
</evidence>
<evidence type="ECO:0000256" key="5">
    <source>
        <dbReference type="ARBA" id="ARBA00022915"/>
    </source>
</evidence>
<keyword evidence="3" id="KW-0028">Amino-acid biosynthesis</keyword>
<feature type="domain" description="Dihydrodipicolinate reductase N-terminal" evidence="13">
    <location>
        <begin position="8"/>
        <end position="135"/>
    </location>
</feature>
<evidence type="ECO:0000256" key="1">
    <source>
        <dbReference type="ARBA" id="ARBA00006642"/>
    </source>
</evidence>
<gene>
    <name evidence="15" type="primary">dapB</name>
    <name evidence="15" type="ORF">R50_1474</name>
</gene>
<dbReference type="GO" id="GO:0008839">
    <property type="term" value="F:4-hydroxy-tetrahydrodipicolinate reductase"/>
    <property type="evidence" value="ECO:0007669"/>
    <property type="project" value="UniProtKB-EC"/>
</dbReference>
<protein>
    <recommendedName>
        <fullName evidence="10">4-hydroxy-tetrahydrodipicolinate reductase</fullName>
        <ecNumber evidence="10">1.17.1.8</ecNumber>
    </recommendedName>
</protein>
<evidence type="ECO:0000259" key="13">
    <source>
        <dbReference type="Pfam" id="PF01113"/>
    </source>
</evidence>
<evidence type="ECO:0000256" key="4">
    <source>
        <dbReference type="ARBA" id="ARBA00022857"/>
    </source>
</evidence>
<evidence type="ECO:0000256" key="9">
    <source>
        <dbReference type="ARBA" id="ARBA00037922"/>
    </source>
</evidence>
<dbReference type="Gene3D" id="3.30.360.10">
    <property type="entry name" value="Dihydrodipicolinate Reductase, domain 2"/>
    <property type="match status" value="1"/>
</dbReference>
<comment type="catalytic activity">
    <reaction evidence="11">
        <text>(S)-2,3,4,5-tetrahydrodipicolinate + NADP(+) + H2O = (2S,4S)-4-hydroxy-2,3,4,5-tetrahydrodipicolinate + NADPH + H(+)</text>
        <dbReference type="Rhea" id="RHEA:35331"/>
        <dbReference type="ChEBI" id="CHEBI:15377"/>
        <dbReference type="ChEBI" id="CHEBI:15378"/>
        <dbReference type="ChEBI" id="CHEBI:16845"/>
        <dbReference type="ChEBI" id="CHEBI:57783"/>
        <dbReference type="ChEBI" id="CHEBI:58349"/>
        <dbReference type="ChEBI" id="CHEBI:67139"/>
        <dbReference type="EC" id="1.17.1.8"/>
    </reaction>
</comment>
<name>A0A6F8ZGB5_9FIRM</name>
<evidence type="ECO:0000256" key="10">
    <source>
        <dbReference type="ARBA" id="ARBA00038983"/>
    </source>
</evidence>
<dbReference type="EC" id="1.17.1.8" evidence="10"/>
<proteinExistence type="inferred from homology"/>
<evidence type="ECO:0000256" key="3">
    <source>
        <dbReference type="ARBA" id="ARBA00022605"/>
    </source>
</evidence>
<dbReference type="CDD" id="cd02274">
    <property type="entry name" value="DHDPR_N"/>
    <property type="match status" value="1"/>
</dbReference>
<dbReference type="Pfam" id="PF01113">
    <property type="entry name" value="DapB_N"/>
    <property type="match status" value="1"/>
</dbReference>
<accession>A0A6F8ZGB5</accession>
<evidence type="ECO:0000256" key="11">
    <source>
        <dbReference type="ARBA" id="ARBA00049080"/>
    </source>
</evidence>
<comment type="pathway">
    <text evidence="9">Amino-acid biosynthesis; L-lysine biosynthesis via DAP pathway; (S)-tetrahydrodipicolinate from L-aspartate: step 4/4.</text>
</comment>
<comment type="catalytic activity">
    <reaction evidence="12">
        <text>(S)-2,3,4,5-tetrahydrodipicolinate + NAD(+) + H2O = (2S,4S)-4-hydroxy-2,3,4,5-tetrahydrodipicolinate + NADH + H(+)</text>
        <dbReference type="Rhea" id="RHEA:35323"/>
        <dbReference type="ChEBI" id="CHEBI:15377"/>
        <dbReference type="ChEBI" id="CHEBI:15378"/>
        <dbReference type="ChEBI" id="CHEBI:16845"/>
        <dbReference type="ChEBI" id="CHEBI:57540"/>
        <dbReference type="ChEBI" id="CHEBI:57945"/>
        <dbReference type="ChEBI" id="CHEBI:67139"/>
        <dbReference type="EC" id="1.17.1.8"/>
    </reaction>
</comment>
<keyword evidence="5" id="KW-0220">Diaminopimelate biosynthesis</keyword>
<evidence type="ECO:0000256" key="12">
    <source>
        <dbReference type="ARBA" id="ARBA00049396"/>
    </source>
</evidence>
<dbReference type="InterPro" id="IPR000846">
    <property type="entry name" value="DapB_N"/>
</dbReference>
<dbReference type="KEGG" id="hfv:R50_1474"/>
<dbReference type="EMBL" id="LR778114">
    <property type="protein sequence ID" value="CAB1128980.1"/>
    <property type="molecule type" value="Genomic_DNA"/>
</dbReference>
<sequence>MEEAEPTAVVLAGATGKTGEAVGRYLADLKDVRLVGAIAAHHGGQNLGSLWRRPELAEAPVAASLAELAPLLPAGTRPVLVDFTEPQSAAPRLLEACRLGWDLVVGTTGFSDAERAAVAREVERRGIRAVLIANFSIGAWVAERLVREAARYLKAAEIIEAHQPAKKDRPSGTARRTALLLAPLTGQAEIPVHSIRLPGMVAHQAVLFGASGQVLTIRHDVHDRSAYAPGVAAALRWIRSAAPPGVVVEDLGTILHGEMPGD</sequence>
<dbReference type="InterPro" id="IPR023940">
    <property type="entry name" value="DHDPR_bac"/>
</dbReference>
<evidence type="ECO:0000256" key="6">
    <source>
        <dbReference type="ARBA" id="ARBA00023002"/>
    </source>
</evidence>
<keyword evidence="16" id="KW-1185">Reference proteome</keyword>
<evidence type="ECO:0000313" key="15">
    <source>
        <dbReference type="EMBL" id="CAB1128980.1"/>
    </source>
</evidence>
<dbReference type="InterPro" id="IPR022664">
    <property type="entry name" value="DapB_N_CS"/>
</dbReference>
<reference evidence="15 16" key="1">
    <citation type="submission" date="2020-02" db="EMBL/GenBank/DDBJ databases">
        <authorList>
            <person name="Hogendoorn C."/>
        </authorList>
    </citation>
    <scope>NUCLEOTIDE SEQUENCE [LARGE SCALE GENOMIC DNA]</scope>
    <source>
        <strain evidence="15">R501</strain>
    </source>
</reference>
<dbReference type="Gene3D" id="3.40.50.720">
    <property type="entry name" value="NAD(P)-binding Rossmann-like Domain"/>
    <property type="match status" value="1"/>
</dbReference>
<dbReference type="GO" id="GO:0005829">
    <property type="term" value="C:cytosol"/>
    <property type="evidence" value="ECO:0007669"/>
    <property type="project" value="TreeGrafter"/>
</dbReference>